<evidence type="ECO:0000256" key="1">
    <source>
        <dbReference type="SAM" id="Coils"/>
    </source>
</evidence>
<dbReference type="Proteomes" id="UP000270094">
    <property type="component" value="Unassembled WGS sequence"/>
</dbReference>
<keyword evidence="1" id="KW-0175">Coiled coil</keyword>
<keyword evidence="3" id="KW-1185">Reference proteome</keyword>
<dbReference type="EMBL" id="UYYB01001689">
    <property type="protein sequence ID" value="VDM65925.1"/>
    <property type="molecule type" value="Genomic_DNA"/>
</dbReference>
<dbReference type="OrthoDB" id="5877574at2759"/>
<evidence type="ECO:0000313" key="2">
    <source>
        <dbReference type="EMBL" id="VDM65925.1"/>
    </source>
</evidence>
<organism evidence="2 3">
    <name type="scientific">Strongylus vulgaris</name>
    <name type="common">Blood worm</name>
    <dbReference type="NCBI Taxonomy" id="40348"/>
    <lineage>
        <taxon>Eukaryota</taxon>
        <taxon>Metazoa</taxon>
        <taxon>Ecdysozoa</taxon>
        <taxon>Nematoda</taxon>
        <taxon>Chromadorea</taxon>
        <taxon>Rhabditida</taxon>
        <taxon>Rhabditina</taxon>
        <taxon>Rhabditomorpha</taxon>
        <taxon>Strongyloidea</taxon>
        <taxon>Strongylidae</taxon>
        <taxon>Strongylus</taxon>
    </lineage>
</organism>
<evidence type="ECO:0000313" key="3">
    <source>
        <dbReference type="Proteomes" id="UP000270094"/>
    </source>
</evidence>
<feature type="coiled-coil region" evidence="1">
    <location>
        <begin position="352"/>
        <end position="460"/>
    </location>
</feature>
<sequence>MESTFSDMTESAIADETLKEIVPVQQDGGDYKLEETCFDKTQSNTPKAITPERYEDPVRVFVDAKASPLGSDDARVNQGSSLANELRELGGNLSCSQDIKVTASVNVSVLEEVETDSASFSESSRYFSSASTAVSASDSHTDAAKSTPPMDTTQYGDVNMDITACSVAADDTLAVINTPIGMRSHLTSAAEYEASLPAENSSTPTILTTSGGDGSFDIVCNETLSAFERVKTLSVPSKESEVAIAPEIPENDFSREKAAGESSAPIVDRPNVVCRRPTNPYATASLSPIADLSRSEIGSRASTVRQADFGFSPVNSQNRKYNMNDSEISFLMNENRIYDMALRNAVESPEELERLRSNITELEKAKAELHEKLRNVVGEFNAYKTDNNTRNSEVDEIKKKLAEVTKAKEHAERTVADYEFIVEDLKKRHAKQKEDLHAKVISLEEDLESCRAQLRSQTEMTFTSSGLATELNLVKERLLISEGAQGASEKRCEDLVKQLEVAADKNMDLLNQIADVNQKSEALQKEINELQHIVQEKEMVIRRNEEEREASYQKMEVQLKEAKSAVVMTCCTFLYSDYGYSVLI</sequence>
<feature type="coiled-coil region" evidence="1">
    <location>
        <begin position="492"/>
        <end position="547"/>
    </location>
</feature>
<name>A0A3P7K3Y7_STRVU</name>
<protein>
    <submittedName>
        <fullName evidence="2">Uncharacterized protein</fullName>
    </submittedName>
</protein>
<reference evidence="2 3" key="1">
    <citation type="submission" date="2018-11" db="EMBL/GenBank/DDBJ databases">
        <authorList>
            <consortium name="Pathogen Informatics"/>
        </authorList>
    </citation>
    <scope>NUCLEOTIDE SEQUENCE [LARGE SCALE GENOMIC DNA]</scope>
</reference>
<proteinExistence type="predicted"/>
<dbReference type="AlphaFoldDB" id="A0A3P7K3Y7"/>
<gene>
    <name evidence="2" type="ORF">SVUK_LOCUS923</name>
</gene>
<accession>A0A3P7K3Y7</accession>